<organism evidence="2 3">
    <name type="scientific">Hansschlegelia plantiphila</name>
    <dbReference type="NCBI Taxonomy" id="374655"/>
    <lineage>
        <taxon>Bacteria</taxon>
        <taxon>Pseudomonadati</taxon>
        <taxon>Pseudomonadota</taxon>
        <taxon>Alphaproteobacteria</taxon>
        <taxon>Hyphomicrobiales</taxon>
        <taxon>Methylopilaceae</taxon>
        <taxon>Hansschlegelia</taxon>
    </lineage>
</organism>
<evidence type="ECO:0000313" key="2">
    <source>
        <dbReference type="EMBL" id="GLK67146.1"/>
    </source>
</evidence>
<feature type="transmembrane region" description="Helical" evidence="1">
    <location>
        <begin position="45"/>
        <end position="64"/>
    </location>
</feature>
<keyword evidence="1" id="KW-1133">Transmembrane helix</keyword>
<feature type="transmembrane region" description="Helical" evidence="1">
    <location>
        <begin position="12"/>
        <end position="33"/>
    </location>
</feature>
<dbReference type="InterPro" id="IPR012666">
    <property type="entry name" value="CbtA_put"/>
</dbReference>
<reference evidence="2" key="1">
    <citation type="journal article" date="2014" name="Int. J. Syst. Evol. Microbiol.">
        <title>Complete genome sequence of Corynebacterium casei LMG S-19264T (=DSM 44701T), isolated from a smear-ripened cheese.</title>
        <authorList>
            <consortium name="US DOE Joint Genome Institute (JGI-PGF)"/>
            <person name="Walter F."/>
            <person name="Albersmeier A."/>
            <person name="Kalinowski J."/>
            <person name="Ruckert C."/>
        </authorList>
    </citation>
    <scope>NUCLEOTIDE SEQUENCE</scope>
    <source>
        <strain evidence="2">VKM B-2347</strain>
    </source>
</reference>
<keyword evidence="3" id="KW-1185">Reference proteome</keyword>
<feature type="transmembrane region" description="Helical" evidence="1">
    <location>
        <begin position="115"/>
        <end position="138"/>
    </location>
</feature>
<proteinExistence type="predicted"/>
<comment type="caution">
    <text evidence="2">The sequence shown here is derived from an EMBL/GenBank/DDBJ whole genome shotgun (WGS) entry which is preliminary data.</text>
</comment>
<feature type="transmembrane region" description="Helical" evidence="1">
    <location>
        <begin position="158"/>
        <end position="176"/>
    </location>
</feature>
<dbReference type="Proteomes" id="UP001143372">
    <property type="component" value="Unassembled WGS sequence"/>
</dbReference>
<reference evidence="2" key="2">
    <citation type="submission" date="2023-01" db="EMBL/GenBank/DDBJ databases">
        <authorList>
            <person name="Sun Q."/>
            <person name="Evtushenko L."/>
        </authorList>
    </citation>
    <scope>NUCLEOTIDE SEQUENCE</scope>
    <source>
        <strain evidence="2">VKM B-2347</strain>
    </source>
</reference>
<dbReference type="EMBL" id="BSFI01000004">
    <property type="protein sequence ID" value="GLK67146.1"/>
    <property type="molecule type" value="Genomic_DNA"/>
</dbReference>
<feature type="transmembrane region" description="Helical" evidence="1">
    <location>
        <begin position="84"/>
        <end position="103"/>
    </location>
</feature>
<evidence type="ECO:0000313" key="3">
    <source>
        <dbReference type="Proteomes" id="UP001143372"/>
    </source>
</evidence>
<keyword evidence="1" id="KW-0812">Transmembrane</keyword>
<dbReference type="AlphaFoldDB" id="A0A9W6IZT0"/>
<evidence type="ECO:0000256" key="1">
    <source>
        <dbReference type="SAM" id="Phobius"/>
    </source>
</evidence>
<accession>A0A9W6IZT0</accession>
<protein>
    <recommendedName>
        <fullName evidence="4">CbtA family protein</fullName>
    </recommendedName>
</protein>
<sequence length="194" mass="20379">MVSRPVQAGVGLLTGVVVFASSLGGLFALTFAFVHGRFGDSGPRVTAAFIAIAGFVSVGLVPFLKYPANPPAVGDPSTLGMRTSLYFAMIAISLAAMIGTALLQRHLSSRMSVWNASVVAALGYIVVMIVVAVGLPGVNEVPEQFPAVVLWQFRLSSIGAQLLMWTTIGLLFGLLTERAAETGMRRAPLRTSTV</sequence>
<gene>
    <name evidence="2" type="ORF">GCM10008179_07840</name>
</gene>
<keyword evidence="1" id="KW-0472">Membrane</keyword>
<dbReference type="Pfam" id="PF09490">
    <property type="entry name" value="CbtA"/>
    <property type="match status" value="1"/>
</dbReference>
<evidence type="ECO:0008006" key="4">
    <source>
        <dbReference type="Google" id="ProtNLM"/>
    </source>
</evidence>
<name>A0A9W6IZT0_9HYPH</name>